<comment type="caution">
    <text evidence="2">The sequence shown here is derived from an EMBL/GenBank/DDBJ whole genome shotgun (WGS) entry which is preliminary data.</text>
</comment>
<dbReference type="RefSeq" id="XP_068361324.1">
    <property type="nucleotide sequence ID" value="XM_068503084.1"/>
</dbReference>
<feature type="compositionally biased region" description="Low complexity" evidence="1">
    <location>
        <begin position="52"/>
        <end position="65"/>
    </location>
</feature>
<feature type="compositionally biased region" description="Polar residues" evidence="1">
    <location>
        <begin position="449"/>
        <end position="459"/>
    </location>
</feature>
<feature type="compositionally biased region" description="Basic residues" evidence="1">
    <location>
        <begin position="527"/>
        <end position="547"/>
    </location>
</feature>
<keyword evidence="3" id="KW-1185">Reference proteome</keyword>
<feature type="region of interest" description="Disordered" evidence="1">
    <location>
        <begin position="440"/>
        <end position="461"/>
    </location>
</feature>
<feature type="region of interest" description="Disordered" evidence="1">
    <location>
        <begin position="525"/>
        <end position="563"/>
    </location>
</feature>
<accession>A0A1J4KEL3</accession>
<feature type="region of interest" description="Disordered" evidence="1">
    <location>
        <begin position="628"/>
        <end position="648"/>
    </location>
</feature>
<name>A0A1J4KEL3_9EUKA</name>
<feature type="compositionally biased region" description="Basic residues" evidence="1">
    <location>
        <begin position="299"/>
        <end position="314"/>
    </location>
</feature>
<dbReference type="AlphaFoldDB" id="A0A1J4KEL3"/>
<dbReference type="Proteomes" id="UP000179807">
    <property type="component" value="Unassembled WGS sequence"/>
</dbReference>
<proteinExistence type="predicted"/>
<evidence type="ECO:0000256" key="1">
    <source>
        <dbReference type="SAM" id="MobiDB-lite"/>
    </source>
</evidence>
<evidence type="ECO:0000313" key="3">
    <source>
        <dbReference type="Proteomes" id="UP000179807"/>
    </source>
</evidence>
<feature type="compositionally biased region" description="Polar residues" evidence="1">
    <location>
        <begin position="282"/>
        <end position="292"/>
    </location>
</feature>
<feature type="compositionally biased region" description="Low complexity" evidence="1">
    <location>
        <begin position="22"/>
        <end position="35"/>
    </location>
</feature>
<organism evidence="2 3">
    <name type="scientific">Tritrichomonas foetus</name>
    <dbReference type="NCBI Taxonomy" id="1144522"/>
    <lineage>
        <taxon>Eukaryota</taxon>
        <taxon>Metamonada</taxon>
        <taxon>Parabasalia</taxon>
        <taxon>Tritrichomonadida</taxon>
        <taxon>Tritrichomonadidae</taxon>
        <taxon>Tritrichomonas</taxon>
    </lineage>
</organism>
<gene>
    <name evidence="2" type="ORF">TRFO_23322</name>
</gene>
<feature type="compositionally biased region" description="Polar residues" evidence="1">
    <location>
        <begin position="36"/>
        <end position="51"/>
    </location>
</feature>
<feature type="region of interest" description="Disordered" evidence="1">
    <location>
        <begin position="282"/>
        <end position="335"/>
    </location>
</feature>
<reference evidence="2" key="1">
    <citation type="submission" date="2016-10" db="EMBL/GenBank/DDBJ databases">
        <authorList>
            <person name="Benchimol M."/>
            <person name="Almeida L.G."/>
            <person name="Vasconcelos A.T."/>
            <person name="Perreira-Neves A."/>
            <person name="Rosa I.A."/>
            <person name="Tasca T."/>
            <person name="Bogo M.R."/>
            <person name="de Souza W."/>
        </authorList>
    </citation>
    <scope>NUCLEOTIDE SEQUENCE [LARGE SCALE GENOMIC DNA]</scope>
    <source>
        <strain evidence="2">K</strain>
    </source>
</reference>
<evidence type="ECO:0000313" key="2">
    <source>
        <dbReference type="EMBL" id="OHT08188.1"/>
    </source>
</evidence>
<dbReference type="VEuPathDB" id="TrichDB:TRFO_23322"/>
<dbReference type="GeneID" id="94837788"/>
<dbReference type="EMBL" id="MLAK01000674">
    <property type="protein sequence ID" value="OHT08188.1"/>
    <property type="molecule type" value="Genomic_DNA"/>
</dbReference>
<sequence>MLLFSIRFNRLSEKTFSISVMSSPKKAPISPPKNSTEMSETQSAIQNSKQGNLQNLNNSRNFTNSNISNLSQTAQMFDGMKQRYEGLMGMFSSQSSSESGLDSLEKNSIHHSISNAVNGTSSPTFIGDISSNFLVDENAEIEIQQWNIMWNHLISMISNIVPVNPKATFVKTGNERRAILVDLISKLCENGGINPKLNEDYNKLQKKYSKSKKLLQKLRAQGEYLMDEVRINKELLNKHLNDFSTAEDSQLSEKIRQLEELLRRQVERQTELLSIDLQEQAKQLSRQNNQKVPKNKPSAIRHHCHHQKIPRIHRKDNQIPKQHHKNPNRNKRNRHRKHNETLDLIECNNFSDNSLELFDERQNPHKNNKNHQNYRVINENEDGYNSGNDFDSEYEYEYDYYSDETSDDDFDYEEEDLDEIISKKNQQIRRIAKAIQRIEQRRNKKQHAKITNSNKCNTKTPKKEENVNLLNEIEEKIINHQKQQLVELELHKDSLFTKQTPSSRPKPAKIEQNSDSEIINEIEHLRNQAKKRKTPTLNKNRKTHSKAKTQIVESEDFSSSDNYLNKARASQKIPKTQPRPKRIIVLDDSEENSDNLSRKHQKSYKIHQNMKQNQNFTNYTKTISNNAKTNRNECNGKENHTKQDKKAKNNEATEIRRKFGNNVNQLVDVTNNLKNDYKRLKKVLGGDSNGSDLSIEQLSKIHDSLLSIEQKIETSSEE</sequence>
<protein>
    <submittedName>
        <fullName evidence="2">Uncharacterized protein</fullName>
    </submittedName>
</protein>
<feature type="compositionally biased region" description="Basic residues" evidence="1">
    <location>
        <begin position="321"/>
        <end position="335"/>
    </location>
</feature>
<feature type="region of interest" description="Disordered" evidence="1">
    <location>
        <begin position="22"/>
        <end position="65"/>
    </location>
</feature>
<feature type="compositionally biased region" description="Basic and acidic residues" evidence="1">
    <location>
        <begin position="630"/>
        <end position="648"/>
    </location>
</feature>